<sequence>MILSDIRKRRQRKMTRKIYNCEHGCAVESTLQMISGRWKSVILYHLMFDGSLRYNELQKLIPGITRRMVSLQLKDLEKDGLIYRKVVQEKPLQVVYGMTDYGYSLKEIIELLYRWGEDFNHKNAGLLEEECLTCN</sequence>
<dbReference type="InterPro" id="IPR036390">
    <property type="entry name" value="WH_DNA-bd_sf"/>
</dbReference>
<evidence type="ECO:0000313" key="5">
    <source>
        <dbReference type="EMBL" id="EGC70435.1"/>
    </source>
</evidence>
<proteinExistence type="predicted"/>
<organism evidence="5 6">
    <name type="scientific">Enterococcus casseliflavus ATCC 12755</name>
    <dbReference type="NCBI Taxonomy" id="888066"/>
    <lineage>
        <taxon>Bacteria</taxon>
        <taxon>Bacillati</taxon>
        <taxon>Bacillota</taxon>
        <taxon>Bacilli</taxon>
        <taxon>Lactobacillales</taxon>
        <taxon>Enterococcaceae</taxon>
        <taxon>Enterococcus</taxon>
    </lineage>
</organism>
<dbReference type="Proteomes" id="UP000004835">
    <property type="component" value="Unassembled WGS sequence"/>
</dbReference>
<dbReference type="AlphaFoldDB" id="F0EHC1"/>
<keyword evidence="2" id="KW-0238">DNA-binding</keyword>
<feature type="domain" description="HTH hxlR-type" evidence="4">
    <location>
        <begin position="25"/>
        <end position="124"/>
    </location>
</feature>
<dbReference type="HOGENOM" id="CLU_111585_5_0_9"/>
<evidence type="ECO:0000256" key="3">
    <source>
        <dbReference type="ARBA" id="ARBA00023163"/>
    </source>
</evidence>
<dbReference type="SUPFAM" id="SSF46785">
    <property type="entry name" value="Winged helix' DNA-binding domain"/>
    <property type="match status" value="1"/>
</dbReference>
<dbReference type="GO" id="GO:0003677">
    <property type="term" value="F:DNA binding"/>
    <property type="evidence" value="ECO:0007669"/>
    <property type="project" value="UniProtKB-KW"/>
</dbReference>
<dbReference type="PANTHER" id="PTHR33204:SF29">
    <property type="entry name" value="TRANSCRIPTIONAL REGULATOR"/>
    <property type="match status" value="1"/>
</dbReference>
<dbReference type="Gene3D" id="1.10.10.10">
    <property type="entry name" value="Winged helix-like DNA-binding domain superfamily/Winged helix DNA-binding domain"/>
    <property type="match status" value="1"/>
</dbReference>
<evidence type="ECO:0000259" key="4">
    <source>
        <dbReference type="PROSITE" id="PS51118"/>
    </source>
</evidence>
<evidence type="ECO:0000256" key="1">
    <source>
        <dbReference type="ARBA" id="ARBA00023015"/>
    </source>
</evidence>
<evidence type="ECO:0000313" key="6">
    <source>
        <dbReference type="Proteomes" id="UP000004835"/>
    </source>
</evidence>
<reference evidence="5 6" key="1">
    <citation type="submission" date="2011-01" db="EMBL/GenBank/DDBJ databases">
        <authorList>
            <person name="Muzny D."/>
            <person name="Qin X."/>
            <person name="Deng J."/>
            <person name="Jiang H."/>
            <person name="Liu Y."/>
            <person name="Qu J."/>
            <person name="Song X.-Z."/>
            <person name="Zhang L."/>
            <person name="Thornton R."/>
            <person name="Coyle M."/>
            <person name="Francisco L."/>
            <person name="Jackson L."/>
            <person name="Javaid M."/>
            <person name="Korchina V."/>
            <person name="Kovar C."/>
            <person name="Mata R."/>
            <person name="Mathew T."/>
            <person name="Ngo R."/>
            <person name="Nguyen L."/>
            <person name="Nguyen N."/>
            <person name="Okwuonu G."/>
            <person name="Ongeri F."/>
            <person name="Pham C."/>
            <person name="Simmons D."/>
            <person name="Wilczek-Boney K."/>
            <person name="Hale W."/>
            <person name="Jakkamsetti A."/>
            <person name="Pham P."/>
            <person name="Ruth R."/>
            <person name="San Lucas F."/>
            <person name="Warren J."/>
            <person name="Zhang J."/>
            <person name="Zhao Z."/>
            <person name="Zhou C."/>
            <person name="Zhu D."/>
            <person name="Lee S."/>
            <person name="Bess C."/>
            <person name="Blankenburg K."/>
            <person name="Forbes L."/>
            <person name="Fu Q."/>
            <person name="Gubbala S."/>
            <person name="Hirani K."/>
            <person name="Jayaseelan J.C."/>
            <person name="Lara F."/>
            <person name="Munidasa M."/>
            <person name="Palculict T."/>
            <person name="Patil S."/>
            <person name="Pu L.-L."/>
            <person name="Saada N."/>
            <person name="Tang L."/>
            <person name="Weissenberger G."/>
            <person name="Zhu Y."/>
            <person name="Hemphill L."/>
            <person name="Shang Y."/>
            <person name="Youmans B."/>
            <person name="Ayvaz T."/>
            <person name="Ross M."/>
            <person name="Santibanez J."/>
            <person name="Aqrawi P."/>
            <person name="Gross S."/>
            <person name="Joshi V."/>
            <person name="Fowler G."/>
            <person name="Nazareth L."/>
            <person name="Reid J."/>
            <person name="Worley K."/>
            <person name="Petrosino J."/>
            <person name="Highlander S."/>
            <person name="Gibbs R."/>
        </authorList>
    </citation>
    <scope>NUCLEOTIDE SEQUENCE [LARGE SCALE GENOMIC DNA]</scope>
    <source>
        <strain evidence="5 6">ATCC 12755</strain>
    </source>
</reference>
<keyword evidence="3" id="KW-0804">Transcription</keyword>
<dbReference type="InterPro" id="IPR002577">
    <property type="entry name" value="HTH_HxlR"/>
</dbReference>
<evidence type="ECO:0000256" key="2">
    <source>
        <dbReference type="ARBA" id="ARBA00023125"/>
    </source>
</evidence>
<dbReference type="PROSITE" id="PS51118">
    <property type="entry name" value="HTH_HXLR"/>
    <property type="match status" value="1"/>
</dbReference>
<protein>
    <submittedName>
        <fullName evidence="5">Transcriptional regulator, HxlR family</fullName>
    </submittedName>
</protein>
<accession>F0EHC1</accession>
<dbReference type="InterPro" id="IPR036388">
    <property type="entry name" value="WH-like_DNA-bd_sf"/>
</dbReference>
<dbReference type="Pfam" id="PF01638">
    <property type="entry name" value="HxlR"/>
    <property type="match status" value="1"/>
</dbReference>
<dbReference type="PANTHER" id="PTHR33204">
    <property type="entry name" value="TRANSCRIPTIONAL REGULATOR, MARR FAMILY"/>
    <property type="match status" value="1"/>
</dbReference>
<dbReference type="EMBL" id="AEWT01000007">
    <property type="protein sequence ID" value="EGC70435.1"/>
    <property type="molecule type" value="Genomic_DNA"/>
</dbReference>
<name>F0EHC1_ENTCA</name>
<gene>
    <name evidence="5" type="ORF">HMPREF9087_0813</name>
</gene>
<keyword evidence="1" id="KW-0805">Transcription regulation</keyword>
<comment type="caution">
    <text evidence="5">The sequence shown here is derived from an EMBL/GenBank/DDBJ whole genome shotgun (WGS) entry which is preliminary data.</text>
</comment>